<dbReference type="Pfam" id="PF21572">
    <property type="entry name" value="Nop5_56-rel_N_Arc"/>
    <property type="match status" value="1"/>
</dbReference>
<feature type="region of interest" description="Disordered" evidence="2">
    <location>
        <begin position="366"/>
        <end position="405"/>
    </location>
</feature>
<feature type="domain" description="Nop" evidence="3">
    <location>
        <begin position="254"/>
        <end position="368"/>
    </location>
</feature>
<dbReference type="GeneID" id="30412898"/>
<organism evidence="4 5">
    <name type="scientific">Methanobacterium congolense</name>
    <dbReference type="NCBI Taxonomy" id="118062"/>
    <lineage>
        <taxon>Archaea</taxon>
        <taxon>Methanobacteriati</taxon>
        <taxon>Methanobacteriota</taxon>
        <taxon>Methanomada group</taxon>
        <taxon>Methanobacteria</taxon>
        <taxon>Methanobacteriales</taxon>
        <taxon>Methanobacteriaceae</taxon>
        <taxon>Methanobacterium</taxon>
    </lineage>
</organism>
<dbReference type="InterPro" id="IPR042239">
    <property type="entry name" value="Nop_C"/>
</dbReference>
<dbReference type="InterPro" id="IPR045056">
    <property type="entry name" value="Nop56/Nop58"/>
</dbReference>
<dbReference type="InterPro" id="IPR012976">
    <property type="entry name" value="NOSIC"/>
</dbReference>
<dbReference type="Gene3D" id="1.10.150.460">
    <property type="match status" value="1"/>
</dbReference>
<proteinExistence type="inferred from homology"/>
<name>A0A1D3L4Y5_9EURY</name>
<evidence type="ECO:0000313" key="4">
    <source>
        <dbReference type="EMBL" id="SCG86606.1"/>
    </source>
</evidence>
<dbReference type="GO" id="GO:0031428">
    <property type="term" value="C:box C/D methylation guide snoRNP complex"/>
    <property type="evidence" value="ECO:0007669"/>
    <property type="project" value="InterPro"/>
</dbReference>
<dbReference type="InterPro" id="IPR036070">
    <property type="entry name" value="Nop_dom_sf"/>
</dbReference>
<dbReference type="Proteomes" id="UP000094707">
    <property type="component" value="Chromosome I"/>
</dbReference>
<dbReference type="SMART" id="SM00931">
    <property type="entry name" value="NOSIC"/>
    <property type="match status" value="1"/>
</dbReference>
<feature type="compositionally biased region" description="Basic residues" evidence="2">
    <location>
        <begin position="386"/>
        <end position="399"/>
    </location>
</feature>
<dbReference type="RefSeq" id="WP_071907654.1">
    <property type="nucleotide sequence ID" value="NZ_LT607756.1"/>
</dbReference>
<dbReference type="PROSITE" id="PS51358">
    <property type="entry name" value="NOP"/>
    <property type="match status" value="1"/>
</dbReference>
<dbReference type="Gene3D" id="3.30.420.220">
    <property type="match status" value="1"/>
</dbReference>
<dbReference type="SUPFAM" id="SSF89124">
    <property type="entry name" value="Nop domain"/>
    <property type="match status" value="1"/>
</dbReference>
<dbReference type="PATRIC" id="fig|129848.4.peg.2108"/>
<dbReference type="PANTHER" id="PTHR10894">
    <property type="entry name" value="NUCLEOLAR PROTEIN 5 NUCLEOLAR PROTEIN NOP5 NOP58"/>
    <property type="match status" value="1"/>
</dbReference>
<sequence length="405" mass="45940">MKCYLTSCFAGFIILDENCTLIDYELFPRSKLAERLLEIENGNLTREEELLLKRIVKKYDSVVIETNLPHSRYKNLKESSKFSFETPSIGGEFLRSNLEYVLEKTDFNLDEGFEFAAHNVSIELTGKKLMASSEAEDLLLIQAINAIDDLDETIGKLVERIREWYAVHFPELDRVRNHENYVKLVADYGDRDSIMDSGLLNSEMGLKKGIDKSIGADIGESDLAIIVGFARSLKSLQESRKSITEYVDMKMGEIAPNLRDLCGYSLGAKLIAHVGSMKRLAMLPSSTVQIIGAEKALFRHLKTGENPPKHGLIYQHPDVRGAKWWIRGKIARALAAKISLAARKDVFSGEYDPSIGEGFEIKVKEIEKDNPFPKRSTASSKPDKKKDKKKRKKKDKYKKKISDYY</sequence>
<dbReference type="InterPro" id="IPR047099">
    <property type="entry name" value="Nop5_N_sf"/>
</dbReference>
<gene>
    <name evidence="4" type="ORF">MCBB_2063</name>
</gene>
<reference evidence="4 5" key="1">
    <citation type="submission" date="2016-08" db="EMBL/GenBank/DDBJ databases">
        <authorList>
            <person name="Seilhamer J.J."/>
        </authorList>
    </citation>
    <scope>NUCLEOTIDE SEQUENCE [LARGE SCALE GENOMIC DNA]</scope>
    <source>
        <strain evidence="4">Buetzberg</strain>
    </source>
</reference>
<dbReference type="AlphaFoldDB" id="A0A1D3L4Y5"/>
<dbReference type="KEGG" id="mcub:MCBB_2063"/>
<dbReference type="InterPro" id="IPR029012">
    <property type="entry name" value="Helix_hairpin_bin_sf"/>
</dbReference>
<dbReference type="GO" id="GO:0030515">
    <property type="term" value="F:snoRNA binding"/>
    <property type="evidence" value="ECO:0007669"/>
    <property type="project" value="InterPro"/>
</dbReference>
<evidence type="ECO:0000313" key="5">
    <source>
        <dbReference type="Proteomes" id="UP000094707"/>
    </source>
</evidence>
<dbReference type="PANTHER" id="PTHR10894:SF0">
    <property type="entry name" value="NUCLEOLAR PROTEIN 56"/>
    <property type="match status" value="1"/>
</dbReference>
<comment type="similarity">
    <text evidence="1">Belongs to the NOP5/NOP56 family.</text>
</comment>
<dbReference type="STRING" id="118062.MCBB_2063"/>
<dbReference type="InterPro" id="IPR048896">
    <property type="entry name" value="Nop5_56-rel_N"/>
</dbReference>
<evidence type="ECO:0000256" key="2">
    <source>
        <dbReference type="SAM" id="MobiDB-lite"/>
    </source>
</evidence>
<keyword evidence="5" id="KW-1185">Reference proteome</keyword>
<dbReference type="Pfam" id="PF01798">
    <property type="entry name" value="Nop"/>
    <property type="match status" value="1"/>
</dbReference>
<accession>A0A1D3L4Y5</accession>
<dbReference type="Gene3D" id="1.10.287.660">
    <property type="entry name" value="Helix hairpin bin"/>
    <property type="match status" value="1"/>
</dbReference>
<dbReference type="OrthoDB" id="11877at2157"/>
<dbReference type="Gene3D" id="1.10.246.90">
    <property type="entry name" value="Nop domain"/>
    <property type="match status" value="1"/>
</dbReference>
<protein>
    <submittedName>
        <fullName evidence="4">Putative NOP5 family protein MJ0694</fullName>
    </submittedName>
</protein>
<evidence type="ECO:0000256" key="1">
    <source>
        <dbReference type="ARBA" id="ARBA00009211"/>
    </source>
</evidence>
<dbReference type="EMBL" id="LT607756">
    <property type="protein sequence ID" value="SCG86606.1"/>
    <property type="molecule type" value="Genomic_DNA"/>
</dbReference>
<evidence type="ECO:0000259" key="3">
    <source>
        <dbReference type="PROSITE" id="PS51358"/>
    </source>
</evidence>
<dbReference type="InterPro" id="IPR002687">
    <property type="entry name" value="Nop_dom"/>
</dbReference>